<dbReference type="GO" id="GO:0034625">
    <property type="term" value="P:fatty acid elongation, monounsaturated fatty acid"/>
    <property type="evidence" value="ECO:0007669"/>
    <property type="project" value="TreeGrafter"/>
</dbReference>
<comment type="caution">
    <text evidence="12">The sequence shown here is derived from an EMBL/GenBank/DDBJ whole genome shotgun (WGS) entry which is preliminary data.</text>
</comment>
<feature type="compositionally biased region" description="Basic and acidic residues" evidence="11">
    <location>
        <begin position="747"/>
        <end position="767"/>
    </location>
</feature>
<comment type="subcellular location">
    <subcellularLocation>
        <location evidence="1">Membrane</location>
        <topology evidence="1">Multi-pass membrane protein</topology>
    </subcellularLocation>
</comment>
<keyword evidence="4 10" id="KW-0812">Transmembrane</keyword>
<evidence type="ECO:0000256" key="7">
    <source>
        <dbReference type="ARBA" id="ARBA00023098"/>
    </source>
</evidence>
<dbReference type="GO" id="GO:0030148">
    <property type="term" value="P:sphingolipid biosynthetic process"/>
    <property type="evidence" value="ECO:0007669"/>
    <property type="project" value="TreeGrafter"/>
</dbReference>
<feature type="region of interest" description="Disordered" evidence="11">
    <location>
        <begin position="499"/>
        <end position="891"/>
    </location>
</feature>
<evidence type="ECO:0000256" key="4">
    <source>
        <dbReference type="ARBA" id="ARBA00022692"/>
    </source>
</evidence>
<feature type="transmembrane region" description="Helical" evidence="10">
    <location>
        <begin position="186"/>
        <end position="208"/>
    </location>
</feature>
<feature type="compositionally biased region" description="Basic and acidic residues" evidence="11">
    <location>
        <begin position="525"/>
        <end position="536"/>
    </location>
</feature>
<organism evidence="12 13">
    <name type="scientific">Cryoendolithus antarcticus</name>
    <dbReference type="NCBI Taxonomy" id="1507870"/>
    <lineage>
        <taxon>Eukaryota</taxon>
        <taxon>Fungi</taxon>
        <taxon>Dikarya</taxon>
        <taxon>Ascomycota</taxon>
        <taxon>Pezizomycotina</taxon>
        <taxon>Dothideomycetes</taxon>
        <taxon>Dothideomycetidae</taxon>
        <taxon>Cladosporiales</taxon>
        <taxon>Cladosporiaceae</taxon>
        <taxon>Cryoendolithus</taxon>
    </lineage>
</organism>
<keyword evidence="8 10" id="KW-0472">Membrane</keyword>
<feature type="compositionally biased region" description="Basic and acidic residues" evidence="11">
    <location>
        <begin position="814"/>
        <end position="823"/>
    </location>
</feature>
<evidence type="ECO:0000256" key="8">
    <source>
        <dbReference type="ARBA" id="ARBA00023136"/>
    </source>
</evidence>
<dbReference type="GO" id="GO:0042761">
    <property type="term" value="P:very long-chain fatty acid biosynthetic process"/>
    <property type="evidence" value="ECO:0007669"/>
    <property type="project" value="TreeGrafter"/>
</dbReference>
<keyword evidence="7 10" id="KW-0443">Lipid metabolism</keyword>
<feature type="compositionally biased region" description="Basic and acidic residues" evidence="11">
    <location>
        <begin position="499"/>
        <end position="518"/>
    </location>
</feature>
<sequence>MSGPSVYLTLPDRHLFKFPPANLPPTLPPPEKEQTFRAPFGITTWLYNVAMRWEVPVTFALIYVTSVFVLNAYNRRHGNQPWWIAKQKFFKAFVVVHNVVLALYSAATFFAMFRAIVHTWPGLNNPDGLAGVADSLCKIHGPRGLGDAVTYNSTINIWESKNQLVHTSPLGLPIESDVGRLWNEGLAFWGWIFYLSKFYEILDTFIIVAKGKRSPTLQTYHHAGAMLCMWAGIRYMSPPIWMFVFINSFIHALMYTYFTATALDIKVSKSIKRSLTTMQIAQFVFGASYAAIHLFVKYDIPVTTPYQVVAPVASVVSHITSAVTSATSEISHVAVTPTPTASLAAVIKKYLLRAAGEEGVAERVGIARNVNQPVADAIKSQQQSIAERAQAPVEPMYETRYRTEYKTVNCIDTSGEAFAVYLNFLYLLPLTVLFLRFFYKAYVARVRRNSSIAEAARGIPKDAGKAKQDTEHAIEDAGESVEDKIPATAEEIERRKEQLREDVKKMKDGTFRDRRVSERVQSFEGKAKNQLDKAKDAISNAGSPRRSSPTKKANDETSGSANGQGGDQNDSKPSYPAGEEGQSKESADDDKENQAPSGNSQPSKLSNDNVGGKPQSSTEDPKPSKGGTDSGKPSTDKSSQQDSGKGKGDSEKDKKPSSSDNKSQAQDKSEQDANIGDSQALRPGTGDSNAGSDSNPPAPSSLARPSSPSKKPPGSQSRSPSPTKKPAASQDRPASPSKKSAPSRLPSAKDSKGAQGKDGKNQKDEKSSNNSSPSKKQPAKLSGKPTAETKKVPARDQSEKAQDAALEATSATRPEPDSPDLSKDSPSGKSSSKQEDSDAMGKSGIDIDHSDADDKTGGDDSAQPDMGADVSERAFAEDAAQTFKPPGGGKK</sequence>
<evidence type="ECO:0000256" key="6">
    <source>
        <dbReference type="ARBA" id="ARBA00022989"/>
    </source>
</evidence>
<evidence type="ECO:0000256" key="10">
    <source>
        <dbReference type="RuleBase" id="RU361115"/>
    </source>
</evidence>
<keyword evidence="6 10" id="KW-1133">Transmembrane helix</keyword>
<dbReference type="GO" id="GO:0009922">
    <property type="term" value="F:fatty acid elongase activity"/>
    <property type="evidence" value="ECO:0007669"/>
    <property type="project" value="InterPro"/>
</dbReference>
<gene>
    <name evidence="12" type="ORF">B0A48_17716</name>
</gene>
<dbReference type="EMBL" id="NAJO01000070">
    <property type="protein sequence ID" value="OQN96209.1"/>
    <property type="molecule type" value="Genomic_DNA"/>
</dbReference>
<keyword evidence="9 10" id="KW-0275">Fatty acid biosynthesis</keyword>
<evidence type="ECO:0000313" key="13">
    <source>
        <dbReference type="Proteomes" id="UP000192596"/>
    </source>
</evidence>
<keyword evidence="2 10" id="KW-0444">Lipid biosynthesis</keyword>
<comment type="similarity">
    <text evidence="10">Belongs to the ELO family.</text>
</comment>
<evidence type="ECO:0000256" key="2">
    <source>
        <dbReference type="ARBA" id="ARBA00022516"/>
    </source>
</evidence>
<feature type="compositionally biased region" description="Polar residues" evidence="11">
    <location>
        <begin position="594"/>
        <end position="618"/>
    </location>
</feature>
<protein>
    <recommendedName>
        <fullName evidence="10">Elongation of fatty acids protein</fullName>
        <ecNumber evidence="10">2.3.1.-</ecNumber>
    </recommendedName>
</protein>
<feature type="transmembrane region" description="Helical" evidence="10">
    <location>
        <begin position="275"/>
        <end position="296"/>
    </location>
</feature>
<evidence type="ECO:0000256" key="5">
    <source>
        <dbReference type="ARBA" id="ARBA00022832"/>
    </source>
</evidence>
<dbReference type="PANTHER" id="PTHR11157:SF169">
    <property type="entry name" value="ELONGATION OF FATTY ACIDS PROTEIN"/>
    <property type="match status" value="1"/>
</dbReference>
<feature type="compositionally biased region" description="Polar residues" evidence="11">
    <location>
        <begin position="540"/>
        <end position="572"/>
    </location>
</feature>
<evidence type="ECO:0000256" key="11">
    <source>
        <dbReference type="SAM" id="MobiDB-lite"/>
    </source>
</evidence>
<feature type="compositionally biased region" description="Low complexity" evidence="11">
    <location>
        <begin position="732"/>
        <end position="746"/>
    </location>
</feature>
<dbReference type="GO" id="GO:0005789">
    <property type="term" value="C:endoplasmic reticulum membrane"/>
    <property type="evidence" value="ECO:0007669"/>
    <property type="project" value="TreeGrafter"/>
</dbReference>
<dbReference type="GO" id="GO:0034626">
    <property type="term" value="P:fatty acid elongation, polyunsaturated fatty acid"/>
    <property type="evidence" value="ECO:0007669"/>
    <property type="project" value="TreeGrafter"/>
</dbReference>
<evidence type="ECO:0000256" key="9">
    <source>
        <dbReference type="ARBA" id="ARBA00023160"/>
    </source>
</evidence>
<evidence type="ECO:0000256" key="3">
    <source>
        <dbReference type="ARBA" id="ARBA00022679"/>
    </source>
</evidence>
<keyword evidence="5 10" id="KW-0276">Fatty acid metabolism</keyword>
<feature type="compositionally biased region" description="Polar residues" evidence="11">
    <location>
        <begin position="686"/>
        <end position="695"/>
    </location>
</feature>
<proteinExistence type="inferred from homology"/>
<keyword evidence="3 10" id="KW-0808">Transferase</keyword>
<reference evidence="13" key="1">
    <citation type="submission" date="2017-03" db="EMBL/GenBank/DDBJ databases">
        <title>Genomes of endolithic fungi from Antarctica.</title>
        <authorList>
            <person name="Coleine C."/>
            <person name="Masonjones S."/>
            <person name="Stajich J.E."/>
        </authorList>
    </citation>
    <scope>NUCLEOTIDE SEQUENCE [LARGE SCALE GENOMIC DNA]</scope>
    <source>
        <strain evidence="13">CCFEE 5527</strain>
    </source>
</reference>
<dbReference type="AlphaFoldDB" id="A0A1V8SAX3"/>
<name>A0A1V8SAX3_9PEZI</name>
<feature type="region of interest" description="Disordered" evidence="11">
    <location>
        <begin position="461"/>
        <end position="486"/>
    </location>
</feature>
<dbReference type="InterPro" id="IPR002076">
    <property type="entry name" value="ELO_fam"/>
</dbReference>
<feature type="compositionally biased region" description="Low complexity" evidence="11">
    <location>
        <begin position="700"/>
        <end position="722"/>
    </location>
</feature>
<dbReference type="EC" id="2.3.1.-" evidence="10"/>
<feature type="compositionally biased region" description="Basic and acidic residues" evidence="11">
    <location>
        <begin position="845"/>
        <end position="858"/>
    </location>
</feature>
<feature type="transmembrane region" description="Helical" evidence="10">
    <location>
        <begin position="243"/>
        <end position="263"/>
    </location>
</feature>
<feature type="compositionally biased region" description="Basic and acidic residues" evidence="11">
    <location>
        <begin position="644"/>
        <end position="657"/>
    </location>
</feature>
<dbReference type="GO" id="GO:0019367">
    <property type="term" value="P:fatty acid elongation, saturated fatty acid"/>
    <property type="evidence" value="ECO:0007669"/>
    <property type="project" value="TreeGrafter"/>
</dbReference>
<dbReference type="STRING" id="1507870.A0A1V8SAX3"/>
<feature type="transmembrane region" description="Helical" evidence="10">
    <location>
        <begin position="94"/>
        <end position="117"/>
    </location>
</feature>
<dbReference type="Proteomes" id="UP000192596">
    <property type="component" value="Unassembled WGS sequence"/>
</dbReference>
<dbReference type="Pfam" id="PF01151">
    <property type="entry name" value="ELO"/>
    <property type="match status" value="1"/>
</dbReference>
<feature type="transmembrane region" description="Helical" evidence="10">
    <location>
        <begin position="418"/>
        <end position="439"/>
    </location>
</feature>
<feature type="compositionally biased region" description="Basic and acidic residues" evidence="11">
    <location>
        <begin position="787"/>
        <end position="802"/>
    </location>
</feature>
<comment type="catalytic activity">
    <reaction evidence="10">
        <text>an acyl-CoA + malonyl-CoA + H(+) = a 3-oxoacyl-CoA + CO2 + CoA</text>
        <dbReference type="Rhea" id="RHEA:50252"/>
        <dbReference type="ChEBI" id="CHEBI:15378"/>
        <dbReference type="ChEBI" id="CHEBI:16526"/>
        <dbReference type="ChEBI" id="CHEBI:57287"/>
        <dbReference type="ChEBI" id="CHEBI:57384"/>
        <dbReference type="ChEBI" id="CHEBI:58342"/>
        <dbReference type="ChEBI" id="CHEBI:90726"/>
    </reaction>
    <physiologicalReaction direction="left-to-right" evidence="10">
        <dbReference type="Rhea" id="RHEA:50253"/>
    </physiologicalReaction>
</comment>
<accession>A0A1V8SAX3</accession>
<feature type="compositionally biased region" description="Polar residues" evidence="11">
    <location>
        <begin position="631"/>
        <end position="641"/>
    </location>
</feature>
<dbReference type="PANTHER" id="PTHR11157">
    <property type="entry name" value="FATTY ACID ACYL TRANSFERASE-RELATED"/>
    <property type="match status" value="1"/>
</dbReference>
<evidence type="ECO:0000313" key="12">
    <source>
        <dbReference type="EMBL" id="OQN96209.1"/>
    </source>
</evidence>
<keyword evidence="13" id="KW-1185">Reference proteome</keyword>
<evidence type="ECO:0000256" key="1">
    <source>
        <dbReference type="ARBA" id="ARBA00004141"/>
    </source>
</evidence>
<dbReference type="OrthoDB" id="10259681at2759"/>
<feature type="transmembrane region" description="Helical" evidence="10">
    <location>
        <begin position="55"/>
        <end position="73"/>
    </location>
</feature>
<dbReference type="InParanoid" id="A0A1V8SAX3"/>